<dbReference type="Gene3D" id="1.10.10.60">
    <property type="entry name" value="Homeodomain-like"/>
    <property type="match status" value="1"/>
</dbReference>
<dbReference type="PANTHER" id="PTHR43280:SF32">
    <property type="entry name" value="TRANSCRIPTIONAL REGULATORY PROTEIN"/>
    <property type="match status" value="1"/>
</dbReference>
<dbReference type="EMBL" id="SMUW01000028">
    <property type="protein sequence ID" value="TDK47926.1"/>
    <property type="molecule type" value="Genomic_DNA"/>
</dbReference>
<keyword evidence="6" id="KW-1185">Reference proteome</keyword>
<evidence type="ECO:0000259" key="4">
    <source>
        <dbReference type="PROSITE" id="PS01124"/>
    </source>
</evidence>
<evidence type="ECO:0000256" key="3">
    <source>
        <dbReference type="ARBA" id="ARBA00023163"/>
    </source>
</evidence>
<dbReference type="SUPFAM" id="SSF51215">
    <property type="entry name" value="Regulatory protein AraC"/>
    <property type="match status" value="1"/>
</dbReference>
<dbReference type="InterPro" id="IPR020449">
    <property type="entry name" value="Tscrpt_reg_AraC-type_HTH"/>
</dbReference>
<dbReference type="PRINTS" id="PR00032">
    <property type="entry name" value="HTHARAC"/>
</dbReference>
<keyword evidence="2" id="KW-0238">DNA-binding</keyword>
<gene>
    <name evidence="5" type="ORF">E1898_04435</name>
</gene>
<proteinExistence type="predicted"/>
<dbReference type="Pfam" id="PF12833">
    <property type="entry name" value="HTH_18"/>
    <property type="match status" value="1"/>
</dbReference>
<keyword evidence="3" id="KW-0804">Transcription</keyword>
<sequence>MKSIPTLKPSTFKNSLMSDYDRFYLDRKYFDDFFIHDLSQQTYKLKLPLPPHRKTVHDLIMLTNGEMVKSSGIDNFKVGSNSIFLLPAGQITTTTNISKNIQGYYLHFSDDYLLRNLNFSFWLSNPVLKIREEETERLKYLLFQLDRIYRQSFNLDLIKAYLNTFLTEIFYLSGSERGQKLSNSEKIVSDFKMLLSEYCKSEHGLEFYSSKLNITSNHLNKCSKMVLNKTASKVISEVLVLEAKVLLYQQKWNISEIAFLLGFEDPSYFGRFFKKYTSHSPSDFLKMIDLSE</sequence>
<dbReference type="PANTHER" id="PTHR43280">
    <property type="entry name" value="ARAC-FAMILY TRANSCRIPTIONAL REGULATOR"/>
    <property type="match status" value="1"/>
</dbReference>
<dbReference type="SUPFAM" id="SSF46689">
    <property type="entry name" value="Homeodomain-like"/>
    <property type="match status" value="1"/>
</dbReference>
<name>A0A4R5V8Q0_9BACT</name>
<evidence type="ECO:0000313" key="5">
    <source>
        <dbReference type="EMBL" id="TDK47926.1"/>
    </source>
</evidence>
<evidence type="ECO:0000313" key="6">
    <source>
        <dbReference type="Proteomes" id="UP000295438"/>
    </source>
</evidence>
<dbReference type="PROSITE" id="PS01124">
    <property type="entry name" value="HTH_ARAC_FAMILY_2"/>
    <property type="match status" value="1"/>
</dbReference>
<dbReference type="RefSeq" id="WP_133389996.1">
    <property type="nucleotide sequence ID" value="NZ_SMUW01000028.1"/>
</dbReference>
<accession>A0A4R5V8Q0</accession>
<evidence type="ECO:0000256" key="1">
    <source>
        <dbReference type="ARBA" id="ARBA00023015"/>
    </source>
</evidence>
<keyword evidence="1" id="KW-0805">Transcription regulation</keyword>
<dbReference type="InterPro" id="IPR018060">
    <property type="entry name" value="HTH_AraC"/>
</dbReference>
<dbReference type="SMART" id="SM00342">
    <property type="entry name" value="HTH_ARAC"/>
    <property type="match status" value="1"/>
</dbReference>
<feature type="domain" description="HTH araC/xylS-type" evidence="4">
    <location>
        <begin position="189"/>
        <end position="287"/>
    </location>
</feature>
<dbReference type="InterPro" id="IPR009057">
    <property type="entry name" value="Homeodomain-like_sf"/>
</dbReference>
<dbReference type="GO" id="GO:0003700">
    <property type="term" value="F:DNA-binding transcription factor activity"/>
    <property type="evidence" value="ECO:0007669"/>
    <property type="project" value="InterPro"/>
</dbReference>
<evidence type="ECO:0000256" key="2">
    <source>
        <dbReference type="ARBA" id="ARBA00023125"/>
    </source>
</evidence>
<dbReference type="InterPro" id="IPR037923">
    <property type="entry name" value="HTH-like"/>
</dbReference>
<dbReference type="Proteomes" id="UP000295438">
    <property type="component" value="Unassembled WGS sequence"/>
</dbReference>
<dbReference type="GO" id="GO:0043565">
    <property type="term" value="F:sequence-specific DNA binding"/>
    <property type="evidence" value="ECO:0007669"/>
    <property type="project" value="InterPro"/>
</dbReference>
<dbReference type="AlphaFoldDB" id="A0A4R5V8Q0"/>
<reference evidence="5 6" key="1">
    <citation type="submission" date="2019-03" db="EMBL/GenBank/DDBJ databases">
        <title>Algoriphagus aquimaris sp. nov., isolated form marine sediment in Pohang, Korea.</title>
        <authorList>
            <person name="Kim J."/>
            <person name="Yoon S.-H."/>
            <person name="Lee S.-S."/>
        </authorList>
    </citation>
    <scope>NUCLEOTIDE SEQUENCE [LARGE SCALE GENOMIC DNA]</scope>
    <source>
        <strain evidence="5 6">F21</strain>
    </source>
</reference>
<organism evidence="5 6">
    <name type="scientific">Algoriphagus formosus</name>
    <dbReference type="NCBI Taxonomy" id="2007308"/>
    <lineage>
        <taxon>Bacteria</taxon>
        <taxon>Pseudomonadati</taxon>
        <taxon>Bacteroidota</taxon>
        <taxon>Cytophagia</taxon>
        <taxon>Cytophagales</taxon>
        <taxon>Cyclobacteriaceae</taxon>
        <taxon>Algoriphagus</taxon>
    </lineage>
</organism>
<comment type="caution">
    <text evidence="5">The sequence shown here is derived from an EMBL/GenBank/DDBJ whole genome shotgun (WGS) entry which is preliminary data.</text>
</comment>
<protein>
    <submittedName>
        <fullName evidence="5">AraC family transcriptional regulator</fullName>
    </submittedName>
</protein>